<dbReference type="PANTHER" id="PTHR43806">
    <property type="entry name" value="PEPTIDASE S8"/>
    <property type="match status" value="1"/>
</dbReference>
<evidence type="ECO:0000313" key="9">
    <source>
        <dbReference type="EnsemblMetazoa" id="XP_030827953"/>
    </source>
</evidence>
<dbReference type="InterPro" id="IPR015500">
    <property type="entry name" value="Peptidase_S8_subtilisin-rel"/>
</dbReference>
<dbReference type="OrthoDB" id="206201at2759"/>
<dbReference type="InterPro" id="IPR000209">
    <property type="entry name" value="Peptidase_S8/S53_dom"/>
</dbReference>
<sequence length="376" mass="39258">MSSRLALTPALTRIRMIQALTLLLLASAVIAEEAALLEAAEPIAGSYIVKLKTNADIESCVSTIKLAGGHVEHRYNRLFQGFSARLSDTLLNMVRRLPDVEYVEQDGVVRAMNVGSWGLDRVDQRYLPLDNSYTPSATGSDVVVYVIDTGVNQYHVDFGGRAIHAWTYTGGTAEDCQGHGTHCAGIVGSKTYGVATEVQIKGVKVLNCYGSGSYSNMIAGIEWVGVDSVGRAAVASMSVGGGASTSLDTAIRELVSSGVPVVVAAGNSNADACNFSPAREPSAITVGASTQTDSIRSSSNHGSCVDIFAPGSEITSTWYTSNTATAVLSGSSMACPHVAGALALNGRDTTSLLDSATNDVLQGVPTDTPNKLLYVQ</sequence>
<proteinExistence type="inferred from homology"/>
<dbReference type="FunFam" id="3.40.50.200:FF:000014">
    <property type="entry name" value="Proteinase K"/>
    <property type="match status" value="1"/>
</dbReference>
<dbReference type="SUPFAM" id="SSF54897">
    <property type="entry name" value="Protease propeptides/inhibitors"/>
    <property type="match status" value="1"/>
</dbReference>
<keyword evidence="2 5" id="KW-0645">Protease</keyword>
<name>A0A7M7MYE5_STRPU</name>
<feature type="domain" description="Inhibitor I9" evidence="8">
    <location>
        <begin position="66"/>
        <end position="111"/>
    </location>
</feature>
<dbReference type="InterPro" id="IPR037045">
    <property type="entry name" value="S8pro/Inhibitor_I9_sf"/>
</dbReference>
<feature type="domain" description="Peptidase S8/S53" evidence="7">
    <location>
        <begin position="139"/>
        <end position="344"/>
    </location>
</feature>
<organism evidence="9 10">
    <name type="scientific">Strongylocentrotus purpuratus</name>
    <name type="common">Purple sea urchin</name>
    <dbReference type="NCBI Taxonomy" id="7668"/>
    <lineage>
        <taxon>Eukaryota</taxon>
        <taxon>Metazoa</taxon>
        <taxon>Echinodermata</taxon>
        <taxon>Eleutherozoa</taxon>
        <taxon>Echinozoa</taxon>
        <taxon>Echinoidea</taxon>
        <taxon>Euechinoidea</taxon>
        <taxon>Echinacea</taxon>
        <taxon>Camarodonta</taxon>
        <taxon>Echinidea</taxon>
        <taxon>Strongylocentrotidae</taxon>
        <taxon>Strongylocentrotus</taxon>
    </lineage>
</organism>
<dbReference type="InterPro" id="IPR034193">
    <property type="entry name" value="PCSK9_ProteinaseK-like"/>
</dbReference>
<reference evidence="9" key="2">
    <citation type="submission" date="2021-01" db="UniProtKB">
        <authorList>
            <consortium name="EnsemblMetazoa"/>
        </authorList>
    </citation>
    <scope>IDENTIFICATION</scope>
</reference>
<dbReference type="OMA" id="QEDENGH"/>
<evidence type="ECO:0000259" key="8">
    <source>
        <dbReference type="Pfam" id="PF05922"/>
    </source>
</evidence>
<dbReference type="PANTHER" id="PTHR43806:SF58">
    <property type="entry name" value="ALKALINE PROTEASE 1-RELATED"/>
    <property type="match status" value="1"/>
</dbReference>
<dbReference type="EnsemblMetazoa" id="XM_030972093">
    <property type="protein sequence ID" value="XP_030827953"/>
    <property type="gene ID" value="LOC577940"/>
</dbReference>
<dbReference type="KEGG" id="spu:577940"/>
<dbReference type="AlphaFoldDB" id="A0A7M7MYE5"/>
<evidence type="ECO:0000259" key="7">
    <source>
        <dbReference type="Pfam" id="PF00082"/>
    </source>
</evidence>
<dbReference type="InParanoid" id="A0A7M7MYE5"/>
<dbReference type="PROSITE" id="PS00136">
    <property type="entry name" value="SUBTILASE_ASP"/>
    <property type="match status" value="1"/>
</dbReference>
<keyword evidence="6" id="KW-0732">Signal</keyword>
<dbReference type="GO" id="GO:0005615">
    <property type="term" value="C:extracellular space"/>
    <property type="evidence" value="ECO:0000318"/>
    <property type="project" value="GO_Central"/>
</dbReference>
<evidence type="ECO:0000256" key="6">
    <source>
        <dbReference type="SAM" id="SignalP"/>
    </source>
</evidence>
<dbReference type="GeneID" id="577940"/>
<dbReference type="PRINTS" id="PR00723">
    <property type="entry name" value="SUBTILISIN"/>
</dbReference>
<evidence type="ECO:0000256" key="1">
    <source>
        <dbReference type="ARBA" id="ARBA00011073"/>
    </source>
</evidence>
<dbReference type="Proteomes" id="UP000007110">
    <property type="component" value="Unassembled WGS sequence"/>
</dbReference>
<dbReference type="FunCoup" id="A0A7M7MYE5">
    <property type="interactions" value="14"/>
</dbReference>
<dbReference type="GO" id="GO:0004252">
    <property type="term" value="F:serine-type endopeptidase activity"/>
    <property type="evidence" value="ECO:0000318"/>
    <property type="project" value="GO_Central"/>
</dbReference>
<dbReference type="Gene3D" id="3.30.70.80">
    <property type="entry name" value="Peptidase S8 propeptide/proteinase inhibitor I9"/>
    <property type="match status" value="1"/>
</dbReference>
<keyword evidence="4 5" id="KW-0720">Serine protease</keyword>
<dbReference type="CDD" id="cd04077">
    <property type="entry name" value="Peptidases_S8_PCSK9_ProteinaseK_like"/>
    <property type="match status" value="1"/>
</dbReference>
<feature type="active site" description="Charge relay system" evidence="5">
    <location>
        <position position="148"/>
    </location>
</feature>
<accession>A0A7M7MYE5</accession>
<dbReference type="Pfam" id="PF05922">
    <property type="entry name" value="Inhibitor_I9"/>
    <property type="match status" value="1"/>
</dbReference>
<evidence type="ECO:0000256" key="5">
    <source>
        <dbReference type="PROSITE-ProRule" id="PRU01240"/>
    </source>
</evidence>
<evidence type="ECO:0000313" key="10">
    <source>
        <dbReference type="Proteomes" id="UP000007110"/>
    </source>
</evidence>
<dbReference type="Gene3D" id="3.40.50.200">
    <property type="entry name" value="Peptidase S8/S53 domain"/>
    <property type="match status" value="1"/>
</dbReference>
<dbReference type="PROSITE" id="PS00137">
    <property type="entry name" value="SUBTILASE_HIS"/>
    <property type="match status" value="1"/>
</dbReference>
<keyword evidence="10" id="KW-1185">Reference proteome</keyword>
<dbReference type="InterPro" id="IPR023827">
    <property type="entry name" value="Peptidase_S8_Asp-AS"/>
</dbReference>
<dbReference type="InterPro" id="IPR010259">
    <property type="entry name" value="S8pro/Inhibitor_I9"/>
</dbReference>
<protein>
    <submittedName>
        <fullName evidence="9">Uncharacterized protein</fullName>
    </submittedName>
</protein>
<dbReference type="SUPFAM" id="SSF52743">
    <property type="entry name" value="Subtilisin-like"/>
    <property type="match status" value="1"/>
</dbReference>
<keyword evidence="3 5" id="KW-0378">Hydrolase</keyword>
<dbReference type="GO" id="GO:0006508">
    <property type="term" value="P:proteolysis"/>
    <property type="evidence" value="ECO:0007669"/>
    <property type="project" value="UniProtKB-KW"/>
</dbReference>
<evidence type="ECO:0000256" key="3">
    <source>
        <dbReference type="ARBA" id="ARBA00022801"/>
    </source>
</evidence>
<dbReference type="Pfam" id="PF00082">
    <property type="entry name" value="Peptidase_S8"/>
    <property type="match status" value="1"/>
</dbReference>
<dbReference type="InterPro" id="IPR022398">
    <property type="entry name" value="Peptidase_S8_His-AS"/>
</dbReference>
<dbReference type="InterPro" id="IPR036852">
    <property type="entry name" value="Peptidase_S8/S53_dom_sf"/>
</dbReference>
<dbReference type="PROSITE" id="PS51892">
    <property type="entry name" value="SUBTILASE"/>
    <property type="match status" value="1"/>
</dbReference>
<dbReference type="InterPro" id="IPR050131">
    <property type="entry name" value="Peptidase_S8_subtilisin-like"/>
</dbReference>
<reference evidence="10" key="1">
    <citation type="submission" date="2015-02" db="EMBL/GenBank/DDBJ databases">
        <title>Genome sequencing for Strongylocentrotus purpuratus.</title>
        <authorList>
            <person name="Murali S."/>
            <person name="Liu Y."/>
            <person name="Vee V."/>
            <person name="English A."/>
            <person name="Wang M."/>
            <person name="Skinner E."/>
            <person name="Han Y."/>
            <person name="Muzny D.M."/>
            <person name="Worley K.C."/>
            <person name="Gibbs R.A."/>
        </authorList>
    </citation>
    <scope>NUCLEOTIDE SEQUENCE</scope>
</reference>
<feature type="signal peptide" evidence="6">
    <location>
        <begin position="1"/>
        <end position="31"/>
    </location>
</feature>
<evidence type="ECO:0000256" key="2">
    <source>
        <dbReference type="ARBA" id="ARBA00022670"/>
    </source>
</evidence>
<feature type="active site" description="Charge relay system" evidence="5">
    <location>
        <position position="179"/>
    </location>
</feature>
<evidence type="ECO:0000256" key="4">
    <source>
        <dbReference type="ARBA" id="ARBA00022825"/>
    </source>
</evidence>
<dbReference type="RefSeq" id="XP_030827953.1">
    <property type="nucleotide sequence ID" value="XM_030972093.1"/>
</dbReference>
<feature type="active site" description="Charge relay system" evidence="5">
    <location>
        <position position="332"/>
    </location>
</feature>
<comment type="similarity">
    <text evidence="1 5">Belongs to the peptidase S8 family.</text>
</comment>
<feature type="chain" id="PRO_5029493835" evidence="6">
    <location>
        <begin position="32"/>
        <end position="376"/>
    </location>
</feature>